<protein>
    <submittedName>
        <fullName evidence="2">F-box domain-containing protein</fullName>
    </submittedName>
</protein>
<organism evidence="1 2">
    <name type="scientific">Caenorhabditis tropicalis</name>
    <dbReference type="NCBI Taxonomy" id="1561998"/>
    <lineage>
        <taxon>Eukaryota</taxon>
        <taxon>Metazoa</taxon>
        <taxon>Ecdysozoa</taxon>
        <taxon>Nematoda</taxon>
        <taxon>Chromadorea</taxon>
        <taxon>Rhabditida</taxon>
        <taxon>Rhabditina</taxon>
        <taxon>Rhabditomorpha</taxon>
        <taxon>Rhabditoidea</taxon>
        <taxon>Rhabditidae</taxon>
        <taxon>Peloderinae</taxon>
        <taxon>Caenorhabditis</taxon>
    </lineage>
</organism>
<dbReference type="WBParaSite" id="Csp11.Scaffold629.g15220.t1">
    <property type="protein sequence ID" value="Csp11.Scaffold629.g15220.t1"/>
    <property type="gene ID" value="Csp11.Scaffold629.g15220"/>
</dbReference>
<sequence>MVTMSSVDEELSNKVFNNPLLLEYILSYVVSDFLPNFKIRLTNKHFNNACLTVTRSALRKMTIDFKEKSDGQQVMGIEDSTM</sequence>
<dbReference type="AlphaFoldDB" id="A0A1I7U622"/>
<keyword evidence="1" id="KW-1185">Reference proteome</keyword>
<proteinExistence type="predicted"/>
<dbReference type="Proteomes" id="UP000095282">
    <property type="component" value="Unplaced"/>
</dbReference>
<accession>A0A1I7U622</accession>
<evidence type="ECO:0000313" key="2">
    <source>
        <dbReference type="WBParaSite" id="Csp11.Scaffold629.g15220.t1"/>
    </source>
</evidence>
<evidence type="ECO:0000313" key="1">
    <source>
        <dbReference type="Proteomes" id="UP000095282"/>
    </source>
</evidence>
<reference evidence="2" key="1">
    <citation type="submission" date="2016-11" db="UniProtKB">
        <authorList>
            <consortium name="WormBaseParasite"/>
        </authorList>
    </citation>
    <scope>IDENTIFICATION</scope>
</reference>
<name>A0A1I7U622_9PELO</name>